<organism evidence="10 11">
    <name type="scientific">Carbonactinospora thermoautotrophica</name>
    <dbReference type="NCBI Taxonomy" id="1469144"/>
    <lineage>
        <taxon>Bacteria</taxon>
        <taxon>Bacillati</taxon>
        <taxon>Actinomycetota</taxon>
        <taxon>Actinomycetes</taxon>
        <taxon>Kitasatosporales</taxon>
        <taxon>Carbonactinosporaceae</taxon>
        <taxon>Carbonactinospora</taxon>
    </lineage>
</organism>
<feature type="transmembrane region" description="Helical" evidence="9">
    <location>
        <begin position="258"/>
        <end position="276"/>
    </location>
</feature>
<dbReference type="InterPro" id="IPR005279">
    <property type="entry name" value="Dipep/tripep_permease"/>
</dbReference>
<dbReference type="PROSITE" id="PS01023">
    <property type="entry name" value="PTR2_2"/>
    <property type="match status" value="1"/>
</dbReference>
<evidence type="ECO:0000256" key="7">
    <source>
        <dbReference type="ARBA" id="ARBA00023136"/>
    </source>
</evidence>
<dbReference type="InterPro" id="IPR036259">
    <property type="entry name" value="MFS_trans_sf"/>
</dbReference>
<dbReference type="GO" id="GO:0071916">
    <property type="term" value="F:dipeptide transmembrane transporter activity"/>
    <property type="evidence" value="ECO:0007669"/>
    <property type="project" value="UniProtKB-ARBA"/>
</dbReference>
<dbReference type="RefSeq" id="WP_067070171.1">
    <property type="nucleotide sequence ID" value="NZ_JYIJ01000017.1"/>
</dbReference>
<sequence length="493" mass="52998">MTTAVGTAPVARPDRGFFGHPRGLATLFATELWERFSYYGMRAILVLFLTAEVSKGGLGWSNGLASGLYAVYVALVYMLPIPGGWLADRVLGPRKATLWGGVIIALGHYTLAIPGEITVYLGLLLVAVGTGLLKPNISAMVGNLYGRDDERRDAGFTVFYLSINIGAFFAPLVCGFLAEEINWHVGFGAAGVGMTLAVLAYLAGWRWLGDVGKEAPRPATPAERRHAFAWGGVAAAALAALLVLDVAVSGGFRIEHVINFFSVLGVALPVAYFAIMFRGVDREYRPKLQAYVWFFVTAVVFWMIYDQSGSLLNLFAEQKTNRDMFGWEFPASWLQSVNPAFIVLLAPLFATLWQRLGARQPSTAVKFAFAMVGIGLSFVVMGAAGAAAGDGRKVAVWWLVGVYFVQTVAELCLSPVGLSVTTKLAPPNFASQMMGLWFLATATANTINGQVTKLNEPLGDTMYYGLLGAVAILGGVAFFLFAGKIRALTGDVR</sequence>
<evidence type="ECO:0000256" key="9">
    <source>
        <dbReference type="SAM" id="Phobius"/>
    </source>
</evidence>
<feature type="transmembrane region" description="Helical" evidence="9">
    <location>
        <begin position="288"/>
        <end position="305"/>
    </location>
</feature>
<gene>
    <name evidence="10" type="ORF">TH66_11860</name>
</gene>
<feature type="transmembrane region" description="Helical" evidence="9">
    <location>
        <begin position="228"/>
        <end position="252"/>
    </location>
</feature>
<dbReference type="GO" id="GO:0005886">
    <property type="term" value="C:plasma membrane"/>
    <property type="evidence" value="ECO:0007669"/>
    <property type="project" value="UniProtKB-SubCell"/>
</dbReference>
<comment type="subcellular location">
    <subcellularLocation>
        <location evidence="1">Cell membrane</location>
        <topology evidence="1">Multi-pass membrane protein</topology>
    </subcellularLocation>
    <subcellularLocation>
        <location evidence="8">Membrane</location>
        <topology evidence="8">Multi-pass membrane protein</topology>
    </subcellularLocation>
</comment>
<dbReference type="PATRIC" id="fig|1469144.8.peg.2907"/>
<feature type="transmembrane region" description="Helical" evidence="9">
    <location>
        <begin position="66"/>
        <end position="87"/>
    </location>
</feature>
<feature type="transmembrane region" description="Helical" evidence="9">
    <location>
        <begin position="394"/>
        <end position="413"/>
    </location>
</feature>
<dbReference type="PANTHER" id="PTHR23517:SF15">
    <property type="entry name" value="PROTON-DEPENDENT OLIGOPEPTIDE FAMILY TRANSPORT PROTEIN"/>
    <property type="match status" value="1"/>
</dbReference>
<dbReference type="InterPro" id="IPR050171">
    <property type="entry name" value="MFS_Transporters"/>
</dbReference>
<feature type="transmembrane region" description="Helical" evidence="9">
    <location>
        <begin position="365"/>
        <end position="388"/>
    </location>
</feature>
<evidence type="ECO:0000256" key="5">
    <source>
        <dbReference type="ARBA" id="ARBA00022692"/>
    </source>
</evidence>
<name>A0A132N086_9ACTN</name>
<dbReference type="InterPro" id="IPR000109">
    <property type="entry name" value="POT_fam"/>
</dbReference>
<comment type="similarity">
    <text evidence="2 8">Belongs to the major facilitator superfamily. Proton-dependent oligopeptide transporter (POT/PTR) (TC 2.A.17) family.</text>
</comment>
<dbReference type="Proteomes" id="UP000070659">
    <property type="component" value="Unassembled WGS sequence"/>
</dbReference>
<feature type="transmembrane region" description="Helical" evidence="9">
    <location>
        <begin position="333"/>
        <end position="353"/>
    </location>
</feature>
<dbReference type="GO" id="GO:0015333">
    <property type="term" value="F:peptide:proton symporter activity"/>
    <property type="evidence" value="ECO:0007669"/>
    <property type="project" value="UniProtKB-ARBA"/>
</dbReference>
<keyword evidence="7 9" id="KW-0472">Membrane</keyword>
<feature type="transmembrane region" description="Helical" evidence="9">
    <location>
        <begin position="184"/>
        <end position="208"/>
    </location>
</feature>
<dbReference type="CDD" id="cd17346">
    <property type="entry name" value="MFS_DtpA_like"/>
    <property type="match status" value="1"/>
</dbReference>
<evidence type="ECO:0000256" key="4">
    <source>
        <dbReference type="ARBA" id="ARBA00022475"/>
    </source>
</evidence>
<evidence type="ECO:0000313" key="11">
    <source>
        <dbReference type="Proteomes" id="UP000070659"/>
    </source>
</evidence>
<feature type="transmembrane region" description="Helical" evidence="9">
    <location>
        <begin position="158"/>
        <end position="178"/>
    </location>
</feature>
<dbReference type="PANTHER" id="PTHR23517">
    <property type="entry name" value="RESISTANCE PROTEIN MDTM, PUTATIVE-RELATED-RELATED"/>
    <property type="match status" value="1"/>
</dbReference>
<dbReference type="SUPFAM" id="SSF103473">
    <property type="entry name" value="MFS general substrate transporter"/>
    <property type="match status" value="1"/>
</dbReference>
<evidence type="ECO:0000313" key="10">
    <source>
        <dbReference type="EMBL" id="KWX03551.1"/>
    </source>
</evidence>
<comment type="caution">
    <text evidence="10">The sequence shown here is derived from an EMBL/GenBank/DDBJ whole genome shotgun (WGS) entry which is preliminary data.</text>
</comment>
<evidence type="ECO:0000256" key="6">
    <source>
        <dbReference type="ARBA" id="ARBA00022989"/>
    </source>
</evidence>
<keyword evidence="4" id="KW-1003">Cell membrane</keyword>
<dbReference type="Gene3D" id="1.20.1250.20">
    <property type="entry name" value="MFS general substrate transporter like domains"/>
    <property type="match status" value="1"/>
</dbReference>
<proteinExistence type="inferred from homology"/>
<evidence type="ECO:0000256" key="3">
    <source>
        <dbReference type="ARBA" id="ARBA00022448"/>
    </source>
</evidence>
<evidence type="ECO:0000256" key="8">
    <source>
        <dbReference type="RuleBase" id="RU003755"/>
    </source>
</evidence>
<keyword evidence="6 9" id="KW-1133">Transmembrane helix</keyword>
<dbReference type="GO" id="GO:0042937">
    <property type="term" value="F:tripeptide transmembrane transporter activity"/>
    <property type="evidence" value="ECO:0007669"/>
    <property type="project" value="UniProtKB-ARBA"/>
</dbReference>
<feature type="transmembrane region" description="Helical" evidence="9">
    <location>
        <begin position="463"/>
        <end position="483"/>
    </location>
</feature>
<dbReference type="GO" id="GO:0035443">
    <property type="term" value="P:tripeptide transmembrane transport"/>
    <property type="evidence" value="ECO:0007669"/>
    <property type="project" value="UniProtKB-ARBA"/>
</dbReference>
<evidence type="ECO:0000256" key="1">
    <source>
        <dbReference type="ARBA" id="ARBA00004651"/>
    </source>
</evidence>
<keyword evidence="5 8" id="KW-0812">Transmembrane</keyword>
<dbReference type="EMBL" id="JYIJ01000017">
    <property type="protein sequence ID" value="KWX03551.1"/>
    <property type="molecule type" value="Genomic_DNA"/>
</dbReference>
<dbReference type="Pfam" id="PF00854">
    <property type="entry name" value="PTR2"/>
    <property type="match status" value="1"/>
</dbReference>
<feature type="transmembrane region" description="Helical" evidence="9">
    <location>
        <begin position="119"/>
        <end position="137"/>
    </location>
</feature>
<accession>A0A132N086</accession>
<feature type="transmembrane region" description="Helical" evidence="9">
    <location>
        <begin position="96"/>
        <end position="113"/>
    </location>
</feature>
<protein>
    <submittedName>
        <fullName evidence="10">Amino acid transporter</fullName>
    </submittedName>
</protein>
<evidence type="ECO:0000256" key="2">
    <source>
        <dbReference type="ARBA" id="ARBA00005982"/>
    </source>
</evidence>
<reference evidence="10 11" key="1">
    <citation type="submission" date="2015-02" db="EMBL/GenBank/DDBJ databases">
        <title>Physiological reanalysis, assessment of diazotrophy, and genome sequences of multiple isolates of Streptomyces thermoautotrophicus.</title>
        <authorList>
            <person name="MacKellar D.C."/>
            <person name="Lieber L."/>
            <person name="Norman J."/>
            <person name="Bolger A."/>
            <person name="Tobin C."/>
            <person name="Murray J.W."/>
            <person name="Prell J."/>
        </authorList>
    </citation>
    <scope>NUCLEOTIDE SEQUENCE [LARGE SCALE GENOMIC DNA]</scope>
    <source>
        <strain evidence="10 11">UBT1</strain>
    </source>
</reference>
<dbReference type="InterPro" id="IPR018456">
    <property type="entry name" value="PTR2_symporter_CS"/>
</dbReference>
<dbReference type="AlphaFoldDB" id="A0A132N086"/>
<dbReference type="FunFam" id="1.20.1250.20:FF:000017">
    <property type="entry name" value="Dipeptide and tripeptide permease A"/>
    <property type="match status" value="1"/>
</dbReference>
<keyword evidence="3 8" id="KW-0813">Transport</keyword>
<dbReference type="NCBIfam" id="TIGR00924">
    <property type="entry name" value="yjdL_sub1_fam"/>
    <property type="match status" value="1"/>
</dbReference>